<comment type="pathway">
    <text evidence="4">Purine metabolism; urate degradation; (S)-allantoin from urate: step 3/3.</text>
</comment>
<dbReference type="Proteomes" id="UP000219621">
    <property type="component" value="Unassembled WGS sequence"/>
</dbReference>
<dbReference type="InterPro" id="IPR036778">
    <property type="entry name" value="OHCU_decarboxylase_sf"/>
</dbReference>
<name>A0A286GAL1_9PROT</name>
<dbReference type="EMBL" id="OCNJ01000002">
    <property type="protein sequence ID" value="SOD92573.1"/>
    <property type="molecule type" value="Genomic_DNA"/>
</dbReference>
<accession>A0A286GAL1</accession>
<keyword evidence="9" id="KW-0378">Hydrolase</keyword>
<evidence type="ECO:0000313" key="14">
    <source>
        <dbReference type="Proteomes" id="UP000219621"/>
    </source>
</evidence>
<keyword evidence="14" id="KW-1185">Reference proteome</keyword>
<dbReference type="PANTHER" id="PTHR43466:SF1">
    <property type="entry name" value="2-OXO-4-HYDROXY-4-CARBOXY-5-UREIDOIMIDAZOLINE DECARBOXYLASE-RELATED"/>
    <property type="match status" value="1"/>
</dbReference>
<dbReference type="CDD" id="cd05822">
    <property type="entry name" value="TLP_HIUase"/>
    <property type="match status" value="1"/>
</dbReference>
<dbReference type="GO" id="GO:0051997">
    <property type="term" value="F:2-oxo-4-hydroxy-4-carboxy-5-ureidoimidazoline decarboxylase activity"/>
    <property type="evidence" value="ECO:0007669"/>
    <property type="project" value="UniProtKB-EC"/>
</dbReference>
<dbReference type="FunFam" id="2.60.40.180:FF:000005">
    <property type="entry name" value="5-hydroxyisourate hydrolase"/>
    <property type="match status" value="1"/>
</dbReference>
<dbReference type="GO" id="GO:0006144">
    <property type="term" value="P:purine nucleobase metabolic process"/>
    <property type="evidence" value="ECO:0007669"/>
    <property type="project" value="UniProtKB-KW"/>
</dbReference>
<keyword evidence="7" id="KW-0659">Purine metabolism</keyword>
<dbReference type="GO" id="GO:0000255">
    <property type="term" value="P:allantoin metabolic process"/>
    <property type="evidence" value="ECO:0007669"/>
    <property type="project" value="InterPro"/>
</dbReference>
<dbReference type="GO" id="GO:0019628">
    <property type="term" value="P:urate catabolic process"/>
    <property type="evidence" value="ECO:0007669"/>
    <property type="project" value="UniProtKB-UniPathway"/>
</dbReference>
<keyword evidence="8" id="KW-0210">Decarboxylase</keyword>
<dbReference type="Pfam" id="PF09349">
    <property type="entry name" value="OHCU_decarbox"/>
    <property type="match status" value="1"/>
</dbReference>
<evidence type="ECO:0000256" key="4">
    <source>
        <dbReference type="ARBA" id="ARBA00004754"/>
    </source>
</evidence>
<evidence type="ECO:0000256" key="9">
    <source>
        <dbReference type="ARBA" id="ARBA00022801"/>
    </source>
</evidence>
<dbReference type="Pfam" id="PF00576">
    <property type="entry name" value="Transthyretin"/>
    <property type="match status" value="1"/>
</dbReference>
<dbReference type="InterPro" id="IPR023416">
    <property type="entry name" value="Transthyretin/HIU_hydrolase_d"/>
</dbReference>
<reference evidence="13 14" key="1">
    <citation type="submission" date="2017-09" db="EMBL/GenBank/DDBJ databases">
        <authorList>
            <person name="Ehlers B."/>
            <person name="Leendertz F.H."/>
        </authorList>
    </citation>
    <scope>NUCLEOTIDE SEQUENCE [LARGE SCALE GENOMIC DNA]</scope>
    <source>
        <strain evidence="13 14">USBA 140</strain>
    </source>
</reference>
<proteinExistence type="inferred from homology"/>
<evidence type="ECO:0000256" key="3">
    <source>
        <dbReference type="ARBA" id="ARBA00002704"/>
    </source>
</evidence>
<evidence type="ECO:0000313" key="13">
    <source>
        <dbReference type="EMBL" id="SOD92573.1"/>
    </source>
</evidence>
<feature type="domain" description="Transthyretin/hydroxyisourate hydrolase" evidence="11">
    <location>
        <begin position="177"/>
        <end position="289"/>
    </location>
</feature>
<dbReference type="InterPro" id="IPR017580">
    <property type="entry name" value="OHCU_decarboxylase-1"/>
</dbReference>
<evidence type="ECO:0000256" key="6">
    <source>
        <dbReference type="ARBA" id="ARBA00011881"/>
    </source>
</evidence>
<sequence length="290" mass="31423">MEKLTLDAVADMAEEDFVATFGGVFEHSRWVAERVARARPFASVTEMHDMMMGAVEAAEEDEQLALLRAHPDLAGRAALAGELTAASTGEQASAGLDSLTAEEMERFTELNTAYSMRFGFPFIMAVRGADKARILAGFEGRLGNDRHDELLRALGEVSKIAWMRLLGLVQPAATGKLTTHVLDTAAGCPAGGLPVTLWRLDGEARERVGSFVTNDDGRLDAPALAGEAMTAGTYEWVFECGVYFARASRPTAAPPFLDRVPLRFGISNPEAHYHVPLLLSPWSFSTYRGS</sequence>
<comment type="similarity">
    <text evidence="5">Belongs to the transthyretin family. 5-hydroxyisourate hydrolase subfamily.</text>
</comment>
<dbReference type="InterPro" id="IPR023419">
    <property type="entry name" value="Transthyretin_CS"/>
</dbReference>
<dbReference type="InterPro" id="IPR014306">
    <property type="entry name" value="Hydroxyisourate_hydrolase"/>
</dbReference>
<evidence type="ECO:0000256" key="7">
    <source>
        <dbReference type="ARBA" id="ARBA00022631"/>
    </source>
</evidence>
<dbReference type="NCBIfam" id="TIGR02962">
    <property type="entry name" value="hdxy_isourate"/>
    <property type="match status" value="1"/>
</dbReference>
<evidence type="ECO:0000256" key="10">
    <source>
        <dbReference type="ARBA" id="ARBA00023239"/>
    </source>
</evidence>
<keyword evidence="10" id="KW-0456">Lyase</keyword>
<evidence type="ECO:0000259" key="12">
    <source>
        <dbReference type="Pfam" id="PF09349"/>
    </source>
</evidence>
<dbReference type="Gene3D" id="1.10.3330.10">
    <property type="entry name" value="Oxo-4-hydroxy-4-carboxy-5-ureidoimidazoline decarboxylase"/>
    <property type="match status" value="1"/>
</dbReference>
<evidence type="ECO:0000256" key="5">
    <source>
        <dbReference type="ARBA" id="ARBA00009850"/>
    </source>
</evidence>
<protein>
    <submittedName>
        <fullName evidence="13">2-oxo-4-hydroxy-4-carboxy-5-ureidoimidazoline decarboxylase</fullName>
    </submittedName>
</protein>
<evidence type="ECO:0000256" key="2">
    <source>
        <dbReference type="ARBA" id="ARBA00001163"/>
    </source>
</evidence>
<dbReference type="SUPFAM" id="SSF49472">
    <property type="entry name" value="Transthyretin (synonym: prealbumin)"/>
    <property type="match status" value="1"/>
</dbReference>
<dbReference type="PANTHER" id="PTHR43466">
    <property type="entry name" value="2-OXO-4-HYDROXY-4-CARBOXY-5-UREIDOIMIDAZOLINE DECARBOXYLASE-RELATED"/>
    <property type="match status" value="1"/>
</dbReference>
<comment type="catalytic activity">
    <reaction evidence="2">
        <text>5-hydroxy-2-oxo-4-ureido-2,5-dihydro-1H-imidazole-5-carboxylate + H(+) = (S)-allantoin + CO2</text>
        <dbReference type="Rhea" id="RHEA:26301"/>
        <dbReference type="ChEBI" id="CHEBI:15378"/>
        <dbReference type="ChEBI" id="CHEBI:15678"/>
        <dbReference type="ChEBI" id="CHEBI:16526"/>
        <dbReference type="ChEBI" id="CHEBI:58639"/>
        <dbReference type="EC" id="4.1.1.97"/>
    </reaction>
</comment>
<dbReference type="Gene3D" id="2.60.40.180">
    <property type="entry name" value="Transthyretin/hydroxyisourate hydrolase domain"/>
    <property type="match status" value="1"/>
</dbReference>
<dbReference type="AlphaFoldDB" id="A0A286GAL1"/>
<dbReference type="InterPro" id="IPR036817">
    <property type="entry name" value="Transthyretin/HIU_hydrolase_sf"/>
</dbReference>
<evidence type="ECO:0000256" key="8">
    <source>
        <dbReference type="ARBA" id="ARBA00022793"/>
    </source>
</evidence>
<dbReference type="InterPro" id="IPR018020">
    <property type="entry name" value="OHCU_decarboxylase"/>
</dbReference>
<comment type="subunit">
    <text evidence="6">Homotetramer.</text>
</comment>
<organism evidence="13 14">
    <name type="scientific">Caenispirillum bisanense</name>
    <dbReference type="NCBI Taxonomy" id="414052"/>
    <lineage>
        <taxon>Bacteria</taxon>
        <taxon>Pseudomonadati</taxon>
        <taxon>Pseudomonadota</taxon>
        <taxon>Alphaproteobacteria</taxon>
        <taxon>Rhodospirillales</taxon>
        <taxon>Novispirillaceae</taxon>
        <taxon>Caenispirillum</taxon>
    </lineage>
</organism>
<dbReference type="InterPro" id="IPR023418">
    <property type="entry name" value="Thyroxine_BS"/>
</dbReference>
<dbReference type="GO" id="GO:0033971">
    <property type="term" value="F:hydroxyisourate hydrolase activity"/>
    <property type="evidence" value="ECO:0007669"/>
    <property type="project" value="UniProtKB-EC"/>
</dbReference>
<gene>
    <name evidence="13" type="ORF">SAMN05421508_102503</name>
</gene>
<dbReference type="PROSITE" id="PS00769">
    <property type="entry name" value="TRANSTHYRETIN_2"/>
    <property type="match status" value="1"/>
</dbReference>
<dbReference type="SUPFAM" id="SSF158694">
    <property type="entry name" value="UraD-Like"/>
    <property type="match status" value="1"/>
</dbReference>
<comment type="catalytic activity">
    <reaction evidence="1">
        <text>5-hydroxyisourate + H2O = 5-hydroxy-2-oxo-4-ureido-2,5-dihydro-1H-imidazole-5-carboxylate + H(+)</text>
        <dbReference type="Rhea" id="RHEA:23736"/>
        <dbReference type="ChEBI" id="CHEBI:15377"/>
        <dbReference type="ChEBI" id="CHEBI:15378"/>
        <dbReference type="ChEBI" id="CHEBI:18072"/>
        <dbReference type="ChEBI" id="CHEBI:58639"/>
        <dbReference type="EC" id="3.5.2.17"/>
    </reaction>
</comment>
<comment type="function">
    <text evidence="3">Catalyzes the hydrolysis of 5-hydroxyisourate (HIU) to 2-oxo-4-hydroxy-4-carboxy-5-ureidoimidazoline (OHCU).</text>
</comment>
<dbReference type="UniPathway" id="UPA00394">
    <property type="reaction ID" value="UER00652"/>
</dbReference>
<evidence type="ECO:0000256" key="1">
    <source>
        <dbReference type="ARBA" id="ARBA00001043"/>
    </source>
</evidence>
<dbReference type="PROSITE" id="PS00768">
    <property type="entry name" value="TRANSTHYRETIN_1"/>
    <property type="match status" value="1"/>
</dbReference>
<dbReference type="NCBIfam" id="TIGR03164">
    <property type="entry name" value="UHCUDC"/>
    <property type="match status" value="1"/>
</dbReference>
<feature type="domain" description="Oxo-4-hydroxy-4-carboxy-5-ureidoimidazoline decarboxylase" evidence="12">
    <location>
        <begin position="12"/>
        <end position="165"/>
    </location>
</feature>
<evidence type="ECO:0000259" key="11">
    <source>
        <dbReference type="Pfam" id="PF00576"/>
    </source>
</evidence>